<feature type="binding site" evidence="8">
    <location>
        <position position="99"/>
    </location>
    <ligand>
        <name>ATP</name>
        <dbReference type="ChEBI" id="CHEBI:30616"/>
    </ligand>
</feature>
<keyword evidence="6 8" id="KW-0067">ATP-binding</keyword>
<dbReference type="Pfam" id="PF02696">
    <property type="entry name" value="SelO"/>
    <property type="match status" value="1"/>
</dbReference>
<name>A0A918TQ04_9BACT</name>
<comment type="similarity">
    <text evidence="1 8">Belongs to the SELO family.</text>
</comment>
<evidence type="ECO:0000256" key="2">
    <source>
        <dbReference type="ARBA" id="ARBA00022679"/>
    </source>
</evidence>
<dbReference type="EC" id="2.7.7.-" evidence="8"/>
<dbReference type="AlphaFoldDB" id="A0A918TQ04"/>
<keyword evidence="2 8" id="KW-0808">Transferase</keyword>
<feature type="binding site" evidence="8">
    <location>
        <position position="269"/>
    </location>
    <ligand>
        <name>ATP</name>
        <dbReference type="ChEBI" id="CHEBI:30616"/>
    </ligand>
</feature>
<dbReference type="GO" id="GO:0030145">
    <property type="term" value="F:manganese ion binding"/>
    <property type="evidence" value="ECO:0007669"/>
    <property type="project" value="UniProtKB-UniRule"/>
</dbReference>
<evidence type="ECO:0000256" key="1">
    <source>
        <dbReference type="ARBA" id="ARBA00009747"/>
    </source>
</evidence>
<proteinExistence type="inferred from homology"/>
<feature type="binding site" evidence="8">
    <location>
        <position position="119"/>
    </location>
    <ligand>
        <name>ATP</name>
        <dbReference type="ChEBI" id="CHEBI:30616"/>
    </ligand>
</feature>
<keyword evidence="10" id="KW-1185">Reference proteome</keyword>
<feature type="active site" description="Proton acceptor" evidence="8">
    <location>
        <position position="259"/>
    </location>
</feature>
<feature type="binding site" evidence="8">
    <location>
        <position position="132"/>
    </location>
    <ligand>
        <name>ATP</name>
        <dbReference type="ChEBI" id="CHEBI:30616"/>
    </ligand>
</feature>
<comment type="catalytic activity">
    <reaction evidence="8">
        <text>L-tyrosyl-[protein] + ATP = O-(5'-adenylyl)-L-tyrosyl-[protein] + diphosphate</text>
        <dbReference type="Rhea" id="RHEA:54288"/>
        <dbReference type="Rhea" id="RHEA-COMP:10136"/>
        <dbReference type="Rhea" id="RHEA-COMP:13846"/>
        <dbReference type="ChEBI" id="CHEBI:30616"/>
        <dbReference type="ChEBI" id="CHEBI:33019"/>
        <dbReference type="ChEBI" id="CHEBI:46858"/>
        <dbReference type="ChEBI" id="CHEBI:83624"/>
        <dbReference type="EC" id="2.7.7.108"/>
    </reaction>
</comment>
<dbReference type="GO" id="GO:0000287">
    <property type="term" value="F:magnesium ion binding"/>
    <property type="evidence" value="ECO:0007669"/>
    <property type="project" value="UniProtKB-UniRule"/>
</dbReference>
<dbReference type="PANTHER" id="PTHR32057">
    <property type="entry name" value="PROTEIN ADENYLYLTRANSFERASE SELO, MITOCHONDRIAL"/>
    <property type="match status" value="1"/>
</dbReference>
<feature type="binding site" evidence="8">
    <location>
        <position position="260"/>
    </location>
    <ligand>
        <name>Mg(2+)</name>
        <dbReference type="ChEBI" id="CHEBI:18420"/>
    </ligand>
</feature>
<dbReference type="HAMAP" id="MF_00692">
    <property type="entry name" value="SelO"/>
    <property type="match status" value="1"/>
</dbReference>
<evidence type="ECO:0000313" key="9">
    <source>
        <dbReference type="EMBL" id="GHC56638.1"/>
    </source>
</evidence>
<comment type="catalytic activity">
    <reaction evidence="8">
        <text>L-tyrosyl-[protein] + UTP = O-(5'-uridylyl)-L-tyrosyl-[protein] + diphosphate</text>
        <dbReference type="Rhea" id="RHEA:83887"/>
        <dbReference type="Rhea" id="RHEA-COMP:10136"/>
        <dbReference type="Rhea" id="RHEA-COMP:20238"/>
        <dbReference type="ChEBI" id="CHEBI:33019"/>
        <dbReference type="ChEBI" id="CHEBI:46398"/>
        <dbReference type="ChEBI" id="CHEBI:46858"/>
        <dbReference type="ChEBI" id="CHEBI:90602"/>
    </reaction>
</comment>
<keyword evidence="8" id="KW-0464">Manganese</keyword>
<keyword evidence="5 8" id="KW-0547">Nucleotide-binding</keyword>
<accession>A0A918TQ04</accession>
<comment type="cofactor">
    <cofactor evidence="8">
        <name>Mg(2+)</name>
        <dbReference type="ChEBI" id="CHEBI:18420"/>
    </cofactor>
    <cofactor evidence="8">
        <name>Mn(2+)</name>
        <dbReference type="ChEBI" id="CHEBI:29035"/>
    </cofactor>
</comment>
<evidence type="ECO:0000313" key="10">
    <source>
        <dbReference type="Proteomes" id="UP000644507"/>
    </source>
</evidence>
<dbReference type="Proteomes" id="UP000644507">
    <property type="component" value="Unassembled WGS sequence"/>
</dbReference>
<feature type="binding site" evidence="8">
    <location>
        <position position="100"/>
    </location>
    <ligand>
        <name>ATP</name>
        <dbReference type="ChEBI" id="CHEBI:30616"/>
    </ligand>
</feature>
<comment type="caution">
    <text evidence="9">The sequence shown here is derived from an EMBL/GenBank/DDBJ whole genome shotgun (WGS) entry which is preliminary data.</text>
</comment>
<dbReference type="NCBIfam" id="NF000658">
    <property type="entry name" value="PRK00029.1"/>
    <property type="match status" value="1"/>
</dbReference>
<evidence type="ECO:0000256" key="5">
    <source>
        <dbReference type="ARBA" id="ARBA00022741"/>
    </source>
</evidence>
<evidence type="ECO:0000256" key="6">
    <source>
        <dbReference type="ARBA" id="ARBA00022840"/>
    </source>
</evidence>
<comment type="function">
    <text evidence="8">Nucleotidyltransferase involved in the post-translational modification of proteins. It can catalyze the addition of adenosine monophosphate (AMP) or uridine monophosphate (UMP) to a protein, resulting in modifications known as AMPylation and UMPylation.</text>
</comment>
<comment type="catalytic activity">
    <reaction evidence="8">
        <text>L-threonyl-[protein] + ATP = 3-O-(5'-adenylyl)-L-threonyl-[protein] + diphosphate</text>
        <dbReference type="Rhea" id="RHEA:54292"/>
        <dbReference type="Rhea" id="RHEA-COMP:11060"/>
        <dbReference type="Rhea" id="RHEA-COMP:13847"/>
        <dbReference type="ChEBI" id="CHEBI:30013"/>
        <dbReference type="ChEBI" id="CHEBI:30616"/>
        <dbReference type="ChEBI" id="CHEBI:33019"/>
        <dbReference type="ChEBI" id="CHEBI:138113"/>
        <dbReference type="EC" id="2.7.7.108"/>
    </reaction>
</comment>
<feature type="binding site" evidence="8">
    <location>
        <position position="183"/>
    </location>
    <ligand>
        <name>ATP</name>
        <dbReference type="ChEBI" id="CHEBI:30616"/>
    </ligand>
</feature>
<evidence type="ECO:0000256" key="3">
    <source>
        <dbReference type="ARBA" id="ARBA00022695"/>
    </source>
</evidence>
<keyword evidence="4 8" id="KW-0479">Metal-binding</keyword>
<feature type="binding site" evidence="8">
    <location>
        <position position="131"/>
    </location>
    <ligand>
        <name>ATP</name>
        <dbReference type="ChEBI" id="CHEBI:30616"/>
    </ligand>
</feature>
<dbReference type="GO" id="GO:0070733">
    <property type="term" value="F:AMPylase activity"/>
    <property type="evidence" value="ECO:0007669"/>
    <property type="project" value="UniProtKB-EC"/>
</dbReference>
<dbReference type="GO" id="GO:0005524">
    <property type="term" value="F:ATP binding"/>
    <property type="evidence" value="ECO:0007669"/>
    <property type="project" value="UniProtKB-UniRule"/>
</dbReference>
<feature type="binding site" evidence="8">
    <location>
        <position position="97"/>
    </location>
    <ligand>
        <name>ATP</name>
        <dbReference type="ChEBI" id="CHEBI:30616"/>
    </ligand>
</feature>
<feature type="binding site" evidence="8">
    <location>
        <position position="190"/>
    </location>
    <ligand>
        <name>ATP</name>
        <dbReference type="ChEBI" id="CHEBI:30616"/>
    </ligand>
</feature>
<comment type="catalytic activity">
    <reaction evidence="8">
        <text>L-seryl-[protein] + UTP = O-(5'-uridylyl)-L-seryl-[protein] + diphosphate</text>
        <dbReference type="Rhea" id="RHEA:64604"/>
        <dbReference type="Rhea" id="RHEA-COMP:9863"/>
        <dbReference type="Rhea" id="RHEA-COMP:16635"/>
        <dbReference type="ChEBI" id="CHEBI:29999"/>
        <dbReference type="ChEBI" id="CHEBI:33019"/>
        <dbReference type="ChEBI" id="CHEBI:46398"/>
        <dbReference type="ChEBI" id="CHEBI:156051"/>
    </reaction>
</comment>
<protein>
    <recommendedName>
        <fullName evidence="8">Protein nucleotidyltransferase YdiU</fullName>
        <ecNumber evidence="8">2.7.7.-</ecNumber>
    </recommendedName>
    <alternativeName>
        <fullName evidence="8">Protein adenylyltransferase YdiU</fullName>
        <ecNumber evidence="8">2.7.7.108</ecNumber>
    </alternativeName>
    <alternativeName>
        <fullName evidence="8">Protein uridylyltransferase YdiU</fullName>
        <ecNumber evidence="8">2.7.7.-</ecNumber>
    </alternativeName>
</protein>
<gene>
    <name evidence="8" type="primary">ydiU</name>
    <name evidence="8" type="synonym">selO</name>
    <name evidence="9" type="ORF">GCM10007100_24270</name>
</gene>
<feature type="binding site" evidence="8">
    <location>
        <position position="269"/>
    </location>
    <ligand>
        <name>Mg(2+)</name>
        <dbReference type="ChEBI" id="CHEBI:18420"/>
    </ligand>
</feature>
<dbReference type="InterPro" id="IPR003846">
    <property type="entry name" value="SelO"/>
</dbReference>
<dbReference type="EMBL" id="BMXI01000010">
    <property type="protein sequence ID" value="GHC56638.1"/>
    <property type="molecule type" value="Genomic_DNA"/>
</dbReference>
<sequence>MPPTFLKTMPTTPIPFQNTYARLPDRFFAEQEPTAVPSPQLIKINPNLAQDLGINPSWLSTTEALDVFSGNAVAEGSEPLAQAYAGHQFGGFSPQLGDGRAILLGEVVGSEGRRDIQLKGSGRTPFSRQGDGKSALGPVLREYLVSEAMHALGVPTTRALAAVTTGETVLRQEGMVAGGVFTRVAASHLRVGTFQFFQAREDLEAIQVLTDYAINRHYPAAAETANPPLAFLKAVIAAQANLIPHWMSLGFIHGVMNTDNCSISGETIDYGPCAFMEEFHPGCVFSSIDRNARYAWGNQANIGLWNLSRLAEALLPLLDSDREEAKVLAEEALAEYAGQFGKNYHARFCAKLGVSEGAPEDFVRTTLELLANHSVDFTLFFRRLTQVANKESTEGLLALFSDPAACENWLQLWQTVEPAPNFEKMRLANPIRIPRNHRVEEVIQAGYRGDFEPFEKLSAALAHPFEEAPEFAEYEERPTPEQVVHETFCGT</sequence>
<dbReference type="EC" id="2.7.7.108" evidence="8"/>
<organism evidence="9 10">
    <name type="scientific">Roseibacillus persicicus</name>
    <dbReference type="NCBI Taxonomy" id="454148"/>
    <lineage>
        <taxon>Bacteria</taxon>
        <taxon>Pseudomonadati</taxon>
        <taxon>Verrucomicrobiota</taxon>
        <taxon>Verrucomicrobiia</taxon>
        <taxon>Verrucomicrobiales</taxon>
        <taxon>Verrucomicrobiaceae</taxon>
        <taxon>Roseibacillus</taxon>
    </lineage>
</organism>
<reference evidence="9" key="2">
    <citation type="submission" date="2020-09" db="EMBL/GenBank/DDBJ databases">
        <authorList>
            <person name="Sun Q."/>
            <person name="Kim S."/>
        </authorList>
    </citation>
    <scope>NUCLEOTIDE SEQUENCE</scope>
    <source>
        <strain evidence="9">KCTC 12988</strain>
    </source>
</reference>
<keyword evidence="3 8" id="KW-0548">Nucleotidyltransferase</keyword>
<dbReference type="PANTHER" id="PTHR32057:SF14">
    <property type="entry name" value="PROTEIN ADENYLYLTRANSFERASE SELO, MITOCHONDRIAL"/>
    <property type="match status" value="1"/>
</dbReference>
<comment type="catalytic activity">
    <reaction evidence="8">
        <text>L-seryl-[protein] + ATP = 3-O-(5'-adenylyl)-L-seryl-[protein] + diphosphate</text>
        <dbReference type="Rhea" id="RHEA:58120"/>
        <dbReference type="Rhea" id="RHEA-COMP:9863"/>
        <dbReference type="Rhea" id="RHEA-COMP:15073"/>
        <dbReference type="ChEBI" id="CHEBI:29999"/>
        <dbReference type="ChEBI" id="CHEBI:30616"/>
        <dbReference type="ChEBI" id="CHEBI:33019"/>
        <dbReference type="ChEBI" id="CHEBI:142516"/>
        <dbReference type="EC" id="2.7.7.108"/>
    </reaction>
</comment>
<keyword evidence="7 8" id="KW-0460">Magnesium</keyword>
<evidence type="ECO:0000256" key="4">
    <source>
        <dbReference type="ARBA" id="ARBA00022723"/>
    </source>
</evidence>
<evidence type="ECO:0000256" key="7">
    <source>
        <dbReference type="ARBA" id="ARBA00022842"/>
    </source>
</evidence>
<reference evidence="9" key="1">
    <citation type="journal article" date="2014" name="Int. J. Syst. Evol. Microbiol.">
        <title>Complete genome sequence of Corynebacterium casei LMG S-19264T (=DSM 44701T), isolated from a smear-ripened cheese.</title>
        <authorList>
            <consortium name="US DOE Joint Genome Institute (JGI-PGF)"/>
            <person name="Walter F."/>
            <person name="Albersmeier A."/>
            <person name="Kalinowski J."/>
            <person name="Ruckert C."/>
        </authorList>
    </citation>
    <scope>NUCLEOTIDE SEQUENCE</scope>
    <source>
        <strain evidence="9">KCTC 12988</strain>
    </source>
</reference>
<evidence type="ECO:0000256" key="8">
    <source>
        <dbReference type="HAMAP-Rule" id="MF_00692"/>
    </source>
</evidence>
<comment type="catalytic activity">
    <reaction evidence="8">
        <text>L-histidyl-[protein] + UTP = N(tele)-(5'-uridylyl)-L-histidyl-[protein] + diphosphate</text>
        <dbReference type="Rhea" id="RHEA:83891"/>
        <dbReference type="Rhea" id="RHEA-COMP:9745"/>
        <dbReference type="Rhea" id="RHEA-COMP:20239"/>
        <dbReference type="ChEBI" id="CHEBI:29979"/>
        <dbReference type="ChEBI" id="CHEBI:33019"/>
        <dbReference type="ChEBI" id="CHEBI:46398"/>
        <dbReference type="ChEBI" id="CHEBI:233474"/>
    </reaction>
</comment>